<feature type="compositionally biased region" description="Acidic residues" evidence="2">
    <location>
        <begin position="505"/>
        <end position="522"/>
    </location>
</feature>
<dbReference type="PANTHER" id="PTHR10139:SF1">
    <property type="entry name" value="DOUBLE-STRAND BREAK REPAIR PROTEIN MRE11"/>
    <property type="match status" value="1"/>
</dbReference>
<name>A0A2V3INR2_9FLOR</name>
<dbReference type="Gene3D" id="3.30.110.110">
    <property type="entry name" value="Mre11, capping domain"/>
    <property type="match status" value="1"/>
</dbReference>
<dbReference type="GO" id="GO:0006303">
    <property type="term" value="P:double-strand break repair via nonhomologous end joining"/>
    <property type="evidence" value="ECO:0007669"/>
    <property type="project" value="TreeGrafter"/>
</dbReference>
<dbReference type="GO" id="GO:0097552">
    <property type="term" value="P:mitochondrial double-strand break repair via homologous recombination"/>
    <property type="evidence" value="ECO:0007669"/>
    <property type="project" value="TreeGrafter"/>
</dbReference>
<dbReference type="GO" id="GO:0000014">
    <property type="term" value="F:single-stranded DNA endodeoxyribonuclease activity"/>
    <property type="evidence" value="ECO:0007669"/>
    <property type="project" value="TreeGrafter"/>
</dbReference>
<dbReference type="GO" id="GO:0007095">
    <property type="term" value="P:mitotic G2 DNA damage checkpoint signaling"/>
    <property type="evidence" value="ECO:0007669"/>
    <property type="project" value="TreeGrafter"/>
</dbReference>
<feature type="compositionally biased region" description="Basic and acidic residues" evidence="2">
    <location>
        <begin position="523"/>
        <end position="534"/>
    </location>
</feature>
<dbReference type="GO" id="GO:0000723">
    <property type="term" value="P:telomere maintenance"/>
    <property type="evidence" value="ECO:0007669"/>
    <property type="project" value="TreeGrafter"/>
</dbReference>
<evidence type="ECO:0000256" key="2">
    <source>
        <dbReference type="SAM" id="MobiDB-lite"/>
    </source>
</evidence>
<accession>A0A2V3INR2</accession>
<dbReference type="InterPro" id="IPR007281">
    <property type="entry name" value="Mre11_DNA-bd"/>
</dbReference>
<dbReference type="AlphaFoldDB" id="A0A2V3INR2"/>
<feature type="compositionally biased region" description="Low complexity" evidence="2">
    <location>
        <begin position="675"/>
        <end position="707"/>
    </location>
</feature>
<dbReference type="SMART" id="SM01347">
    <property type="entry name" value="Mre11_DNA_bind"/>
    <property type="match status" value="1"/>
</dbReference>
<protein>
    <submittedName>
        <fullName evidence="4">Double-strand break repair protein MRE11</fullName>
    </submittedName>
</protein>
<dbReference type="OrthoDB" id="30417at2759"/>
<dbReference type="GO" id="GO:0035861">
    <property type="term" value="C:site of double-strand break"/>
    <property type="evidence" value="ECO:0007669"/>
    <property type="project" value="TreeGrafter"/>
</dbReference>
<gene>
    <name evidence="4" type="ORF">BWQ96_06542</name>
</gene>
<dbReference type="Gene3D" id="3.60.21.10">
    <property type="match status" value="1"/>
</dbReference>
<evidence type="ECO:0000256" key="1">
    <source>
        <dbReference type="PIRSR" id="PIRSR000882-1"/>
    </source>
</evidence>
<feature type="compositionally biased region" description="Basic and acidic residues" evidence="2">
    <location>
        <begin position="471"/>
        <end position="490"/>
    </location>
</feature>
<feature type="region of interest" description="Disordered" evidence="2">
    <location>
        <begin position="341"/>
        <end position="367"/>
    </location>
</feature>
<feature type="active site" description="Proton donor" evidence="1">
    <location>
        <position position="18"/>
    </location>
</feature>
<dbReference type="SUPFAM" id="SSF56300">
    <property type="entry name" value="Metallo-dependent phosphatases"/>
    <property type="match status" value="1"/>
</dbReference>
<feature type="compositionally biased region" description="Acidic residues" evidence="2">
    <location>
        <begin position="352"/>
        <end position="365"/>
    </location>
</feature>
<keyword evidence="5" id="KW-1185">Reference proteome</keyword>
<feature type="compositionally biased region" description="Polar residues" evidence="2">
    <location>
        <begin position="612"/>
        <end position="622"/>
    </location>
</feature>
<dbReference type="GO" id="GO:0008296">
    <property type="term" value="F:3'-5'-DNA exonuclease activity"/>
    <property type="evidence" value="ECO:0007669"/>
    <property type="project" value="InterPro"/>
</dbReference>
<dbReference type="InterPro" id="IPR004843">
    <property type="entry name" value="Calcineurin-like_PHP"/>
</dbReference>
<dbReference type="InterPro" id="IPR029052">
    <property type="entry name" value="Metallo-depent_PP-like"/>
</dbReference>
<feature type="compositionally biased region" description="Basic residues" evidence="2">
    <location>
        <begin position="589"/>
        <end position="602"/>
    </location>
</feature>
<feature type="domain" description="Mre11 DNA-binding" evidence="3">
    <location>
        <begin position="200"/>
        <end position="410"/>
    </location>
</feature>
<dbReference type="STRING" id="448386.A0A2V3INR2"/>
<proteinExistence type="predicted"/>
<dbReference type="Proteomes" id="UP000247409">
    <property type="component" value="Unassembled WGS sequence"/>
</dbReference>
<sequence>MNPSVAVSLPVFIIHGNHDDPTGGTGLEALSAVDVLSEAGLVTYFGKMTTSKKIDVHPILLQKGHSKLALYGLGNVRDEVLYDTWAKQRNVRWLSPEEPERAQSPLAHQSDTDEDRMRWFNLFVLHQNRLTRGSSRGISDTLLPPWLDYVVWGHEHDSLPELSLSEPPIVQPGSTVATSLTHGESKPKHCILLEIYRGKLKHRPVPLFTVRNFEFEDIALSEQEELSETDPEGVQVFLKDRIKELVERQQAAFDIKLSSFQTGTSSEVVNNVRYPPRSWYIEKLTDNVRRPLIRLRVEITGNWDPPNPQRFGRDFVGKAASPNNILLFYRHKRRPLRRSTPFLRGQQGIPGDYEDGNEEDNEVFEEGGGTEHNAVQIPRLVQYYLYHHRAGGSGLKFLEMDKLSNAIDQFVNKDENKAILEYISSYLKVQQDKTLEQAMTCENAMSEEEMLKKFEEAAAEAANRALALSQDEGKSKGLDTKGKPSKDERNNSGPQAVKKKRTTTGEDELGLDSDAEPDDGDISVEKADTERDASKANGPEPILADLDDIDELIAANPRLARANAEMRMLKEKDDEMEIEPSPTASSRSRGGRSRGRGTRGRGRSSAAKRPPLQTTLPRTASQARPRRSTRRTISLAENSDNDEEVIAESPNDDVSEEHEASVPLSSTRSRKRKAASNASGSNVRSSARARTESAASGGSRRSAFANRTRLRRSIPTIDLDEESGDDAM</sequence>
<dbReference type="EMBL" id="NBIV01000114">
    <property type="protein sequence ID" value="PXF43712.1"/>
    <property type="molecule type" value="Genomic_DNA"/>
</dbReference>
<evidence type="ECO:0000313" key="5">
    <source>
        <dbReference type="Proteomes" id="UP000247409"/>
    </source>
</evidence>
<dbReference type="PANTHER" id="PTHR10139">
    <property type="entry name" value="DOUBLE-STRAND BREAK REPAIR PROTEIN MRE11"/>
    <property type="match status" value="1"/>
</dbReference>
<dbReference type="GO" id="GO:0042138">
    <property type="term" value="P:meiotic DNA double-strand break formation"/>
    <property type="evidence" value="ECO:0007669"/>
    <property type="project" value="TreeGrafter"/>
</dbReference>
<evidence type="ECO:0000313" key="4">
    <source>
        <dbReference type="EMBL" id="PXF43712.1"/>
    </source>
</evidence>
<dbReference type="GO" id="GO:0000724">
    <property type="term" value="P:double-strand break repair via homologous recombination"/>
    <property type="evidence" value="ECO:0007669"/>
    <property type="project" value="TreeGrafter"/>
</dbReference>
<evidence type="ECO:0000259" key="3">
    <source>
        <dbReference type="SMART" id="SM01347"/>
    </source>
</evidence>
<feature type="compositionally biased region" description="Acidic residues" evidence="2">
    <location>
        <begin position="718"/>
        <end position="728"/>
    </location>
</feature>
<dbReference type="GO" id="GO:0030145">
    <property type="term" value="F:manganese ion binding"/>
    <property type="evidence" value="ECO:0007669"/>
    <property type="project" value="UniProtKB-UniRule"/>
</dbReference>
<comment type="caution">
    <text evidence="4">The sequence shown here is derived from an EMBL/GenBank/DDBJ whole genome shotgun (WGS) entry which is preliminary data.</text>
</comment>
<dbReference type="GO" id="GO:0030870">
    <property type="term" value="C:Mre11 complex"/>
    <property type="evidence" value="ECO:0007669"/>
    <property type="project" value="UniProtKB-UniRule"/>
</dbReference>
<organism evidence="4 5">
    <name type="scientific">Gracilariopsis chorda</name>
    <dbReference type="NCBI Taxonomy" id="448386"/>
    <lineage>
        <taxon>Eukaryota</taxon>
        <taxon>Rhodophyta</taxon>
        <taxon>Florideophyceae</taxon>
        <taxon>Rhodymeniophycidae</taxon>
        <taxon>Gracilariales</taxon>
        <taxon>Gracilariaceae</taxon>
        <taxon>Gracilariopsis</taxon>
    </lineage>
</organism>
<dbReference type="InterPro" id="IPR038487">
    <property type="entry name" value="Mre11_capping_dom"/>
</dbReference>
<reference evidence="4 5" key="1">
    <citation type="journal article" date="2018" name="Mol. Biol. Evol.">
        <title>Analysis of the draft genome of the red seaweed Gracilariopsis chorda provides insights into genome size evolution in Rhodophyta.</title>
        <authorList>
            <person name="Lee J."/>
            <person name="Yang E.C."/>
            <person name="Graf L."/>
            <person name="Yang J.H."/>
            <person name="Qiu H."/>
            <person name="Zel Zion U."/>
            <person name="Chan C.X."/>
            <person name="Stephens T.G."/>
            <person name="Weber A.P.M."/>
            <person name="Boo G.H."/>
            <person name="Boo S.M."/>
            <person name="Kim K.M."/>
            <person name="Shin Y."/>
            <person name="Jung M."/>
            <person name="Lee S.J."/>
            <person name="Yim H.S."/>
            <person name="Lee J.H."/>
            <person name="Bhattacharya D."/>
            <person name="Yoon H.S."/>
        </authorList>
    </citation>
    <scope>NUCLEOTIDE SEQUENCE [LARGE SCALE GENOMIC DNA]</scope>
    <source>
        <strain evidence="4 5">SKKU-2015</strain>
        <tissue evidence="4">Whole body</tissue>
    </source>
</reference>
<feature type="region of interest" description="Disordered" evidence="2">
    <location>
        <begin position="464"/>
        <end position="547"/>
    </location>
</feature>
<dbReference type="Pfam" id="PF04152">
    <property type="entry name" value="Mre11_DNA_bind"/>
    <property type="match status" value="1"/>
</dbReference>
<dbReference type="Pfam" id="PF00149">
    <property type="entry name" value="Metallophos"/>
    <property type="match status" value="1"/>
</dbReference>
<feature type="region of interest" description="Disordered" evidence="2">
    <location>
        <begin position="564"/>
        <end position="728"/>
    </location>
</feature>
<feature type="compositionally biased region" description="Acidic residues" evidence="2">
    <location>
        <begin position="639"/>
        <end position="656"/>
    </location>
</feature>